<feature type="transmembrane region" description="Helical" evidence="11">
    <location>
        <begin position="309"/>
        <end position="336"/>
    </location>
</feature>
<proteinExistence type="inferred from homology"/>
<evidence type="ECO:0000256" key="2">
    <source>
        <dbReference type="ARBA" id="ARBA00005314"/>
    </source>
</evidence>
<evidence type="ECO:0000256" key="3">
    <source>
        <dbReference type="ARBA" id="ARBA00022475"/>
    </source>
</evidence>
<evidence type="ECO:0000256" key="1">
    <source>
        <dbReference type="ARBA" id="ARBA00004651"/>
    </source>
</evidence>
<feature type="transmembrane region" description="Helical" evidence="11">
    <location>
        <begin position="286"/>
        <end position="303"/>
    </location>
</feature>
<organism evidence="14 15">
    <name type="scientific">Acrobeloides nanus</name>
    <dbReference type="NCBI Taxonomy" id="290746"/>
    <lineage>
        <taxon>Eukaryota</taxon>
        <taxon>Metazoa</taxon>
        <taxon>Ecdysozoa</taxon>
        <taxon>Nematoda</taxon>
        <taxon>Chromadorea</taxon>
        <taxon>Rhabditida</taxon>
        <taxon>Tylenchina</taxon>
        <taxon>Cephalobomorpha</taxon>
        <taxon>Cephaloboidea</taxon>
        <taxon>Cephalobidae</taxon>
        <taxon>Acrobeloides</taxon>
    </lineage>
</organism>
<reference evidence="15" key="1">
    <citation type="submission" date="2022-11" db="UniProtKB">
        <authorList>
            <consortium name="WormBaseParasite"/>
        </authorList>
    </citation>
    <scope>IDENTIFICATION</scope>
</reference>
<name>A0A914CU65_9BILA</name>
<keyword evidence="9" id="KW-0325">Glycoprotein</keyword>
<dbReference type="InterPro" id="IPR017981">
    <property type="entry name" value="GPCR_2-like_7TM"/>
</dbReference>
<dbReference type="Proteomes" id="UP000887540">
    <property type="component" value="Unplaced"/>
</dbReference>
<sequence length="452" mass="51582">MQLLNDSWHTPGYCGPTFDAILCWPEAPPNTTVRRNCPVSVEHVVYVKGEATRYCQPNGIWDSVGNYSSCRPFGQLEDDPITPFHAEIMYWIYVIGYSLSLVVCIFALLIFVHYKSLWCLRNIIHTNIIAAFTIHNITWLLFALFSLHLPVASVSEIVSCSLPIFVLKFCVCAAFFWMLVEGFYLFVNVLFSFHAQKIRFWMCSAVGWGGPAILSFATVLRDYHSVIFAGCWNWRQTHLDVIIIIPILIVIIVNIFFLLVIIYVLLAKLKLTTTHEFARYSRGIRALIVLCPLLGINYAVVLFHPNNPYWLSLMVSYFSVIISSFQGLLVAVFFCFKNKEVQECLQRSIDLVKTSFKIRAEMARRRKRPFKVEKVLSKDLLPSFGFFRIPRSFSTNTEEFKYPSAKTSSAAEALISKGSARYSVPVVMLGEDGRLFRVELKSSAKPQNSTAF</sequence>
<dbReference type="PROSITE" id="PS50227">
    <property type="entry name" value="G_PROTEIN_RECEP_F2_3"/>
    <property type="match status" value="1"/>
</dbReference>
<feature type="transmembrane region" description="Helical" evidence="11">
    <location>
        <begin position="165"/>
        <end position="187"/>
    </location>
</feature>
<keyword evidence="8" id="KW-0675">Receptor</keyword>
<comment type="similarity">
    <text evidence="2">Belongs to the G-protein coupled receptor 2 family.</text>
</comment>
<dbReference type="PROSITE" id="PS00650">
    <property type="entry name" value="G_PROTEIN_RECEP_F2_2"/>
    <property type="match status" value="1"/>
</dbReference>
<keyword evidence="5 11" id="KW-1133">Transmembrane helix</keyword>
<dbReference type="InterPro" id="IPR050332">
    <property type="entry name" value="GPCR_2"/>
</dbReference>
<dbReference type="PANTHER" id="PTHR45620">
    <property type="entry name" value="PDF RECEPTOR-LIKE PROTEIN-RELATED"/>
    <property type="match status" value="1"/>
</dbReference>
<dbReference type="AlphaFoldDB" id="A0A914CU65"/>
<dbReference type="GO" id="GO:0008528">
    <property type="term" value="F:G protein-coupled peptide receptor activity"/>
    <property type="evidence" value="ECO:0007669"/>
    <property type="project" value="TreeGrafter"/>
</dbReference>
<evidence type="ECO:0000256" key="5">
    <source>
        <dbReference type="ARBA" id="ARBA00022989"/>
    </source>
</evidence>
<dbReference type="GO" id="GO:0007188">
    <property type="term" value="P:adenylate cyclase-modulating G protein-coupled receptor signaling pathway"/>
    <property type="evidence" value="ECO:0007669"/>
    <property type="project" value="TreeGrafter"/>
</dbReference>
<feature type="domain" description="G-protein coupled receptors family 2 profile 1" evidence="12">
    <location>
        <begin position="1"/>
        <end position="74"/>
    </location>
</feature>
<evidence type="ECO:0000256" key="6">
    <source>
        <dbReference type="ARBA" id="ARBA00023040"/>
    </source>
</evidence>
<dbReference type="InterPro" id="IPR000832">
    <property type="entry name" value="GPCR_2_secretin-like"/>
</dbReference>
<dbReference type="GO" id="GO:0017046">
    <property type="term" value="F:peptide hormone binding"/>
    <property type="evidence" value="ECO:0007669"/>
    <property type="project" value="TreeGrafter"/>
</dbReference>
<dbReference type="SUPFAM" id="SSF81321">
    <property type="entry name" value="Family A G protein-coupled receptor-like"/>
    <property type="match status" value="1"/>
</dbReference>
<feature type="domain" description="G-protein coupled receptors family 2 profile 2" evidence="13">
    <location>
        <begin position="89"/>
        <end position="338"/>
    </location>
</feature>
<feature type="transmembrane region" description="Helical" evidence="11">
    <location>
        <begin position="88"/>
        <end position="112"/>
    </location>
</feature>
<evidence type="ECO:0000256" key="10">
    <source>
        <dbReference type="ARBA" id="ARBA00023224"/>
    </source>
</evidence>
<dbReference type="PROSITE" id="PS00649">
    <property type="entry name" value="G_PROTEIN_RECEP_F2_1"/>
    <property type="match status" value="1"/>
</dbReference>
<dbReference type="InterPro" id="IPR017983">
    <property type="entry name" value="GPCR_2_secretin-like_CS"/>
</dbReference>
<accession>A0A914CU65</accession>
<feature type="transmembrane region" description="Helical" evidence="11">
    <location>
        <begin position="124"/>
        <end position="145"/>
    </location>
</feature>
<evidence type="ECO:0000256" key="4">
    <source>
        <dbReference type="ARBA" id="ARBA00022692"/>
    </source>
</evidence>
<dbReference type="SUPFAM" id="SSF111418">
    <property type="entry name" value="Hormone receptor domain"/>
    <property type="match status" value="1"/>
</dbReference>
<evidence type="ECO:0000256" key="9">
    <source>
        <dbReference type="ARBA" id="ARBA00023180"/>
    </source>
</evidence>
<protein>
    <submittedName>
        <fullName evidence="15">Uncharacterized protein</fullName>
    </submittedName>
</protein>
<evidence type="ECO:0000256" key="7">
    <source>
        <dbReference type="ARBA" id="ARBA00023136"/>
    </source>
</evidence>
<dbReference type="WBParaSite" id="ACRNAN_scaffold1435.g20916.t3">
    <property type="protein sequence ID" value="ACRNAN_scaffold1435.g20916.t3"/>
    <property type="gene ID" value="ACRNAN_scaffold1435.g20916"/>
</dbReference>
<keyword evidence="3" id="KW-1003">Cell membrane</keyword>
<evidence type="ECO:0000313" key="14">
    <source>
        <dbReference type="Proteomes" id="UP000887540"/>
    </source>
</evidence>
<evidence type="ECO:0000259" key="12">
    <source>
        <dbReference type="PROSITE" id="PS50227"/>
    </source>
</evidence>
<dbReference type="PROSITE" id="PS50261">
    <property type="entry name" value="G_PROTEIN_RECEP_F2_4"/>
    <property type="match status" value="1"/>
</dbReference>
<dbReference type="PANTHER" id="PTHR45620:SF15">
    <property type="entry name" value="DIURETIC HORMONE 44 RECEPTOR 1-RELATED"/>
    <property type="match status" value="1"/>
</dbReference>
<keyword evidence="10" id="KW-0807">Transducer</keyword>
<dbReference type="Gene3D" id="4.10.1240.10">
    <property type="entry name" value="GPCR, family 2, extracellular hormone receptor domain"/>
    <property type="match status" value="1"/>
</dbReference>
<dbReference type="Gene3D" id="1.20.1070.10">
    <property type="entry name" value="Rhodopsin 7-helix transmembrane proteins"/>
    <property type="match status" value="1"/>
</dbReference>
<dbReference type="Pfam" id="PF02793">
    <property type="entry name" value="HRM"/>
    <property type="match status" value="1"/>
</dbReference>
<evidence type="ECO:0000256" key="8">
    <source>
        <dbReference type="ARBA" id="ARBA00023170"/>
    </source>
</evidence>
<keyword evidence="6" id="KW-0297">G-protein coupled receptor</keyword>
<dbReference type="GO" id="GO:0005886">
    <property type="term" value="C:plasma membrane"/>
    <property type="evidence" value="ECO:0007669"/>
    <property type="project" value="UniProtKB-SubCell"/>
</dbReference>
<keyword evidence="14" id="KW-1185">Reference proteome</keyword>
<evidence type="ECO:0000313" key="15">
    <source>
        <dbReference type="WBParaSite" id="ACRNAN_scaffold1435.g20916.t3"/>
    </source>
</evidence>
<evidence type="ECO:0000259" key="13">
    <source>
        <dbReference type="PROSITE" id="PS50261"/>
    </source>
</evidence>
<dbReference type="PRINTS" id="PR00249">
    <property type="entry name" value="GPCRSECRETIN"/>
</dbReference>
<keyword evidence="4 11" id="KW-0812">Transmembrane</keyword>
<dbReference type="InterPro" id="IPR001879">
    <property type="entry name" value="GPCR_2_extracellular_dom"/>
</dbReference>
<keyword evidence="7 11" id="KW-0472">Membrane</keyword>
<dbReference type="Pfam" id="PF00002">
    <property type="entry name" value="7tm_2"/>
    <property type="match status" value="1"/>
</dbReference>
<dbReference type="SMART" id="SM00008">
    <property type="entry name" value="HormR"/>
    <property type="match status" value="1"/>
</dbReference>
<dbReference type="InterPro" id="IPR036445">
    <property type="entry name" value="GPCR_2_extracell_dom_sf"/>
</dbReference>
<feature type="transmembrane region" description="Helical" evidence="11">
    <location>
        <begin position="241"/>
        <end position="266"/>
    </location>
</feature>
<evidence type="ECO:0000256" key="11">
    <source>
        <dbReference type="SAM" id="Phobius"/>
    </source>
</evidence>
<feature type="transmembrane region" description="Helical" evidence="11">
    <location>
        <begin position="199"/>
        <end position="221"/>
    </location>
</feature>
<dbReference type="GO" id="GO:0007166">
    <property type="term" value="P:cell surface receptor signaling pathway"/>
    <property type="evidence" value="ECO:0007669"/>
    <property type="project" value="InterPro"/>
</dbReference>
<comment type="subcellular location">
    <subcellularLocation>
        <location evidence="1">Cell membrane</location>
        <topology evidence="1">Multi-pass membrane protein</topology>
    </subcellularLocation>
</comment>